<dbReference type="InterPro" id="IPR050313">
    <property type="entry name" value="Carb_Metab_HTH_regulators"/>
</dbReference>
<dbReference type="InterPro" id="IPR014036">
    <property type="entry name" value="DeoR-like_C"/>
</dbReference>
<gene>
    <name evidence="5" type="ORF">Thewi_1880</name>
</gene>
<dbReference type="SMART" id="SM01134">
    <property type="entry name" value="DeoRC"/>
    <property type="match status" value="1"/>
</dbReference>
<dbReference type="STRING" id="697303.Thewi_1880"/>
<accession>G2MXN3</accession>
<dbReference type="PROSITE" id="PS00894">
    <property type="entry name" value="HTH_DEOR_1"/>
    <property type="match status" value="1"/>
</dbReference>
<dbReference type="SUPFAM" id="SSF46785">
    <property type="entry name" value="Winged helix' DNA-binding domain"/>
    <property type="match status" value="1"/>
</dbReference>
<dbReference type="Proteomes" id="UP000008276">
    <property type="component" value="Chromosome"/>
</dbReference>
<evidence type="ECO:0000256" key="1">
    <source>
        <dbReference type="ARBA" id="ARBA00023015"/>
    </source>
</evidence>
<reference evidence="5 6" key="1">
    <citation type="submission" date="2011-08" db="EMBL/GenBank/DDBJ databases">
        <title>Complete sequence of Thermoanaerobacter wiegelii Rt8.B1.</title>
        <authorList>
            <consortium name="US DOE Joint Genome Institute"/>
            <person name="Lucas S."/>
            <person name="Han J."/>
            <person name="Lapidus A."/>
            <person name="Cheng J.-F."/>
            <person name="Goodwin L."/>
            <person name="Pitluck S."/>
            <person name="Peters L."/>
            <person name="Mikhailova N."/>
            <person name="Zeytun A."/>
            <person name="Daligault H."/>
            <person name="Detter J.C."/>
            <person name="Han C."/>
            <person name="Tapia R."/>
            <person name="Land M."/>
            <person name="Hauser L."/>
            <person name="Kyrpides N."/>
            <person name="Ivanova N."/>
            <person name="Pagani I."/>
            <person name="Hemme C."/>
            <person name="Woyke T."/>
        </authorList>
    </citation>
    <scope>NUCLEOTIDE SEQUENCE [LARGE SCALE GENOMIC DNA]</scope>
    <source>
        <strain evidence="5 6">Rt8.B1</strain>
    </source>
</reference>
<sequence length="254" mass="28279">MNKAERIQKIFEILSSEGNASTKYLAEALGVSEATIRRDLINLSQENTFPFQRVRGGVIYSLEKSGVEPMFDLKLSQMVDEKKKIAKMALDLIEDGDSLFLDSGTTIYYLAKIIGSKKGLKVVTVDVKVAAELAKHPNIKTILAGGEVRSGYYSIGGDDTVNFLKQFRVEKAFLATDGWNIDGTFNSSNFEVGIKRKMIELSKKRYLLADHTKYGKDAFIKVSDLDVFDAIIMDVPLSDDIVSRLKDKGISIIF</sequence>
<organism evidence="5 6">
    <name type="scientific">Thermoanaerobacter wiegelii Rt8.B1</name>
    <dbReference type="NCBI Taxonomy" id="697303"/>
    <lineage>
        <taxon>Bacteria</taxon>
        <taxon>Bacillati</taxon>
        <taxon>Bacillota</taxon>
        <taxon>Clostridia</taxon>
        <taxon>Thermoanaerobacterales</taxon>
        <taxon>Thermoanaerobacteraceae</taxon>
        <taxon>Thermoanaerobacter</taxon>
    </lineage>
</organism>
<dbReference type="SMART" id="SM00420">
    <property type="entry name" value="HTH_DEOR"/>
    <property type="match status" value="1"/>
</dbReference>
<dbReference type="eggNOG" id="COG1349">
    <property type="taxonomic scope" value="Bacteria"/>
</dbReference>
<feature type="domain" description="HTH deoR-type" evidence="4">
    <location>
        <begin position="3"/>
        <end position="60"/>
    </location>
</feature>
<keyword evidence="1" id="KW-0805">Transcription regulation</keyword>
<keyword evidence="3" id="KW-0804">Transcription</keyword>
<dbReference type="InterPro" id="IPR036390">
    <property type="entry name" value="WH_DNA-bd_sf"/>
</dbReference>
<evidence type="ECO:0000256" key="3">
    <source>
        <dbReference type="ARBA" id="ARBA00023163"/>
    </source>
</evidence>
<dbReference type="SUPFAM" id="SSF100950">
    <property type="entry name" value="NagB/RpiA/CoA transferase-like"/>
    <property type="match status" value="1"/>
</dbReference>
<dbReference type="GO" id="GO:0003677">
    <property type="term" value="F:DNA binding"/>
    <property type="evidence" value="ECO:0007669"/>
    <property type="project" value="UniProtKB-KW"/>
</dbReference>
<dbReference type="Gene3D" id="1.10.10.10">
    <property type="entry name" value="Winged helix-like DNA-binding domain superfamily/Winged helix DNA-binding domain"/>
    <property type="match status" value="1"/>
</dbReference>
<dbReference type="GO" id="GO:0003700">
    <property type="term" value="F:DNA-binding transcription factor activity"/>
    <property type="evidence" value="ECO:0007669"/>
    <property type="project" value="InterPro"/>
</dbReference>
<keyword evidence="6" id="KW-1185">Reference proteome</keyword>
<evidence type="ECO:0000313" key="5">
    <source>
        <dbReference type="EMBL" id="AEM79263.1"/>
    </source>
</evidence>
<dbReference type="InterPro" id="IPR018356">
    <property type="entry name" value="Tscrpt_reg_HTH_DeoR_CS"/>
</dbReference>
<evidence type="ECO:0000259" key="4">
    <source>
        <dbReference type="PROSITE" id="PS51000"/>
    </source>
</evidence>
<evidence type="ECO:0000313" key="6">
    <source>
        <dbReference type="Proteomes" id="UP000008276"/>
    </source>
</evidence>
<dbReference type="PANTHER" id="PTHR30363">
    <property type="entry name" value="HTH-TYPE TRANSCRIPTIONAL REGULATOR SRLR-RELATED"/>
    <property type="match status" value="1"/>
</dbReference>
<dbReference type="Pfam" id="PF00455">
    <property type="entry name" value="DeoRC"/>
    <property type="match status" value="1"/>
</dbReference>
<proteinExistence type="predicted"/>
<dbReference type="RefSeq" id="WP_014063227.1">
    <property type="nucleotide sequence ID" value="NC_015958.1"/>
</dbReference>
<keyword evidence="2" id="KW-0238">DNA-binding</keyword>
<dbReference type="KEGG" id="twi:Thewi_1880"/>
<dbReference type="Pfam" id="PF08220">
    <property type="entry name" value="HTH_DeoR"/>
    <property type="match status" value="1"/>
</dbReference>
<protein>
    <submittedName>
        <fullName evidence="5">Transcriptional regulator, DeoR family</fullName>
    </submittedName>
</protein>
<name>G2MXN3_9THEO</name>
<dbReference type="InterPro" id="IPR001034">
    <property type="entry name" value="DeoR_HTH"/>
</dbReference>
<dbReference type="HOGENOM" id="CLU_060699_0_0_9"/>
<dbReference type="Gene3D" id="3.40.50.1360">
    <property type="match status" value="1"/>
</dbReference>
<dbReference type="InterPro" id="IPR036388">
    <property type="entry name" value="WH-like_DNA-bd_sf"/>
</dbReference>
<dbReference type="PROSITE" id="PS51000">
    <property type="entry name" value="HTH_DEOR_2"/>
    <property type="match status" value="1"/>
</dbReference>
<dbReference type="EMBL" id="CP002991">
    <property type="protein sequence ID" value="AEM79263.1"/>
    <property type="molecule type" value="Genomic_DNA"/>
</dbReference>
<dbReference type="InterPro" id="IPR037171">
    <property type="entry name" value="NagB/RpiA_transferase-like"/>
</dbReference>
<dbReference type="AlphaFoldDB" id="G2MXN3"/>
<evidence type="ECO:0000256" key="2">
    <source>
        <dbReference type="ARBA" id="ARBA00023125"/>
    </source>
</evidence>
<dbReference type="PANTHER" id="PTHR30363:SF44">
    <property type="entry name" value="AGA OPERON TRANSCRIPTIONAL REPRESSOR-RELATED"/>
    <property type="match status" value="1"/>
</dbReference>